<feature type="transmembrane region" description="Helical" evidence="2">
    <location>
        <begin position="194"/>
        <end position="210"/>
    </location>
</feature>
<dbReference type="Proteomes" id="UP000606003">
    <property type="component" value="Unassembled WGS sequence"/>
</dbReference>
<evidence type="ECO:0000313" key="5">
    <source>
        <dbReference type="Proteomes" id="UP000606003"/>
    </source>
</evidence>
<feature type="coiled-coil region" evidence="1">
    <location>
        <begin position="147"/>
        <end position="181"/>
    </location>
</feature>
<keyword evidence="3" id="KW-0732">Signal</keyword>
<evidence type="ECO:0000313" key="4">
    <source>
        <dbReference type="EMBL" id="MBD2721220.1"/>
    </source>
</evidence>
<sequence length="215" mass="23549">MPSLLMMVAFPFSLLSKPKSTPQLAKRRFSAALALLLGLAAAPVAPVFAQDAAPAAVNPDSPLPGLLRERAVLTRRYAEASAQRHSLFGNKPSKKDLQEVVDALQGIVDKDQQIVDVLNRTAQEAKTTSVRLAATTTQLENTSRGDRNVTSQRLSELENEAENLRQRERQHTAKQRDLEAEVAEAKQGHFVRDALIAGLSVVCVGLLVALRRRRK</sequence>
<accession>A0ABR8JQ73</accession>
<protein>
    <submittedName>
        <fullName evidence="4">Uncharacterized protein</fullName>
    </submittedName>
</protein>
<evidence type="ECO:0000256" key="2">
    <source>
        <dbReference type="SAM" id="Phobius"/>
    </source>
</evidence>
<organism evidence="4 5">
    <name type="scientific">Hymenobacter armeniacus</name>
    <dbReference type="NCBI Taxonomy" id="2771358"/>
    <lineage>
        <taxon>Bacteria</taxon>
        <taxon>Pseudomonadati</taxon>
        <taxon>Bacteroidota</taxon>
        <taxon>Cytophagia</taxon>
        <taxon>Cytophagales</taxon>
        <taxon>Hymenobacteraceae</taxon>
        <taxon>Hymenobacter</taxon>
    </lineage>
</organism>
<feature type="chain" id="PRO_5046149081" evidence="3">
    <location>
        <begin position="50"/>
        <end position="215"/>
    </location>
</feature>
<gene>
    <name evidence="4" type="ORF">IC234_03700</name>
</gene>
<proteinExistence type="predicted"/>
<keyword evidence="2" id="KW-0472">Membrane</keyword>
<name>A0ABR8JQ73_9BACT</name>
<evidence type="ECO:0000256" key="1">
    <source>
        <dbReference type="SAM" id="Coils"/>
    </source>
</evidence>
<keyword evidence="1" id="KW-0175">Coiled coil</keyword>
<reference evidence="4 5" key="1">
    <citation type="submission" date="2020-09" db="EMBL/GenBank/DDBJ databases">
        <authorList>
            <person name="Kim M.K."/>
        </authorList>
    </citation>
    <scope>NUCLEOTIDE SEQUENCE [LARGE SCALE GENOMIC DNA]</scope>
    <source>
        <strain evidence="4 5">BT189</strain>
    </source>
</reference>
<keyword evidence="2" id="KW-0812">Transmembrane</keyword>
<keyword evidence="2" id="KW-1133">Transmembrane helix</keyword>
<comment type="caution">
    <text evidence="4">The sequence shown here is derived from an EMBL/GenBank/DDBJ whole genome shotgun (WGS) entry which is preliminary data.</text>
</comment>
<dbReference type="EMBL" id="JACXAC010000001">
    <property type="protein sequence ID" value="MBD2721220.1"/>
    <property type="molecule type" value="Genomic_DNA"/>
</dbReference>
<feature type="signal peptide" evidence="3">
    <location>
        <begin position="1"/>
        <end position="49"/>
    </location>
</feature>
<keyword evidence="5" id="KW-1185">Reference proteome</keyword>
<evidence type="ECO:0000256" key="3">
    <source>
        <dbReference type="SAM" id="SignalP"/>
    </source>
</evidence>
<dbReference type="RefSeq" id="WP_190922473.1">
    <property type="nucleotide sequence ID" value="NZ_JACXAC010000001.1"/>
</dbReference>